<dbReference type="EMBL" id="FNRY01000001">
    <property type="protein sequence ID" value="SEB93772.1"/>
    <property type="molecule type" value="Genomic_DNA"/>
</dbReference>
<reference evidence="1 2" key="1">
    <citation type="submission" date="2016-10" db="EMBL/GenBank/DDBJ databases">
        <authorList>
            <person name="de Groot N.N."/>
        </authorList>
    </citation>
    <scope>NUCLEOTIDE SEQUENCE [LARGE SCALE GENOMIC DNA]</scope>
    <source>
        <strain evidence="1 2">DSM 21799</strain>
    </source>
</reference>
<accession>A0A1H4NGT4</accession>
<organism evidence="1 2">
    <name type="scientific">Paramicrobacterium humi</name>
    <dbReference type="NCBI Taxonomy" id="640635"/>
    <lineage>
        <taxon>Bacteria</taxon>
        <taxon>Bacillati</taxon>
        <taxon>Actinomycetota</taxon>
        <taxon>Actinomycetes</taxon>
        <taxon>Micrococcales</taxon>
        <taxon>Microbacteriaceae</taxon>
        <taxon>Paramicrobacterium</taxon>
    </lineage>
</organism>
<evidence type="ECO:0000313" key="1">
    <source>
        <dbReference type="EMBL" id="SEB93772.1"/>
    </source>
</evidence>
<protein>
    <recommendedName>
        <fullName evidence="3">DUF4012 domain-containing protein</fullName>
    </recommendedName>
</protein>
<name>A0A1H4NGT4_9MICO</name>
<dbReference type="OrthoDB" id="3203519at2"/>
<dbReference type="Pfam" id="PF13196">
    <property type="entry name" value="DUF4012"/>
    <property type="match status" value="1"/>
</dbReference>
<evidence type="ECO:0008006" key="3">
    <source>
        <dbReference type="Google" id="ProtNLM"/>
    </source>
</evidence>
<dbReference type="AlphaFoldDB" id="A0A1H4NGT4"/>
<proteinExistence type="predicted"/>
<dbReference type="Proteomes" id="UP000199183">
    <property type="component" value="Unassembled WGS sequence"/>
</dbReference>
<keyword evidence="2" id="KW-1185">Reference proteome</keyword>
<sequence>MDGRVRKSKRPLLKSFRFWVPAGILSALIILGAGVAVVASQVVPKALDAKSELQAALPLAAKVQQQILDGDTENAEKTATSLRAHTSRARLQTSGKLWKATEAVPFVGDNLVAIRVVSRTVDQLATHVVEPATGLSLSALQPADGRIDVQAIADLVPVIDSTRTAIGSAQKSLRSVPRGSLLKEIAGGVAKLETALSKADRLLTELRNPVAVLPSALGDNETRNYLLIFQGNSEIRAEGGNPAAMVLVRVDNGAISIAQQTSSSDFVNSGARDPVMRLDPDVERVYSNIVAKYIPNITSTPNFPTTAALMDAYWKEEFTTPLDGIISFDPVGLSYLLRATGPVTMENGEELTAENAVPLLLNEAYFRYPAGADSNAFFAMAAASVFDALTSGGGDPKAMVTALVRSANEGRLMIWSPHEDISGALEGTALQGVLPMDNSDETAVGVYFNDTTGSKMDYYVDAAISAASTQCEVTAGEAPTFKVDVTLTNKITESEAANLPLYITGPYYKPGHIATDFIVYGPVGAKIDSWKVDGKEYKAIAKGEIDGRPVVRLNYVLKPGQSVTVSYSMTGAADQKYGDFTVDTTPMVRDTPVTITGCKPDE</sequence>
<dbReference type="STRING" id="640635.SAMN04489806_2174"/>
<evidence type="ECO:0000313" key="2">
    <source>
        <dbReference type="Proteomes" id="UP000199183"/>
    </source>
</evidence>
<dbReference type="InterPro" id="IPR025101">
    <property type="entry name" value="DUF4012"/>
</dbReference>
<gene>
    <name evidence="1" type="ORF">SAMN04489806_2174</name>
</gene>